<organism evidence="2 3">
    <name type="scientific">Podospora aff. communis PSN243</name>
    <dbReference type="NCBI Taxonomy" id="3040156"/>
    <lineage>
        <taxon>Eukaryota</taxon>
        <taxon>Fungi</taxon>
        <taxon>Dikarya</taxon>
        <taxon>Ascomycota</taxon>
        <taxon>Pezizomycotina</taxon>
        <taxon>Sordariomycetes</taxon>
        <taxon>Sordariomycetidae</taxon>
        <taxon>Sordariales</taxon>
        <taxon>Podosporaceae</taxon>
        <taxon>Podospora</taxon>
    </lineage>
</organism>
<evidence type="ECO:0000256" key="1">
    <source>
        <dbReference type="SAM" id="MobiDB-lite"/>
    </source>
</evidence>
<feature type="compositionally biased region" description="Polar residues" evidence="1">
    <location>
        <begin position="338"/>
        <end position="348"/>
    </location>
</feature>
<feature type="region of interest" description="Disordered" evidence="1">
    <location>
        <begin position="594"/>
        <end position="651"/>
    </location>
</feature>
<dbReference type="Proteomes" id="UP001321760">
    <property type="component" value="Unassembled WGS sequence"/>
</dbReference>
<evidence type="ECO:0000313" key="3">
    <source>
        <dbReference type="Proteomes" id="UP001321760"/>
    </source>
</evidence>
<name>A0AAV9GWW4_9PEZI</name>
<gene>
    <name evidence="2" type="ORF">QBC34DRAFT_46933</name>
</gene>
<feature type="compositionally biased region" description="Basic and acidic residues" evidence="1">
    <location>
        <begin position="566"/>
        <end position="580"/>
    </location>
</feature>
<protein>
    <submittedName>
        <fullName evidence="2">PLAC8 family-domain-containing protein</fullName>
    </submittedName>
</protein>
<feature type="compositionally biased region" description="Basic and acidic residues" evidence="1">
    <location>
        <begin position="313"/>
        <end position="323"/>
    </location>
</feature>
<dbReference type="InterPro" id="IPR006461">
    <property type="entry name" value="PLAC_motif_containing"/>
</dbReference>
<feature type="compositionally biased region" description="Basic and acidic residues" evidence="1">
    <location>
        <begin position="597"/>
        <end position="629"/>
    </location>
</feature>
<feature type="region of interest" description="Disordered" evidence="1">
    <location>
        <begin position="270"/>
        <end position="386"/>
    </location>
</feature>
<feature type="compositionally biased region" description="Basic and acidic residues" evidence="1">
    <location>
        <begin position="715"/>
        <end position="725"/>
    </location>
</feature>
<dbReference type="NCBIfam" id="TIGR01571">
    <property type="entry name" value="A_thal_Cys_rich"/>
    <property type="match status" value="1"/>
</dbReference>
<evidence type="ECO:0000313" key="2">
    <source>
        <dbReference type="EMBL" id="KAK4451927.1"/>
    </source>
</evidence>
<keyword evidence="3" id="KW-1185">Reference proteome</keyword>
<dbReference type="AlphaFoldDB" id="A0AAV9GWW4"/>
<proteinExistence type="predicted"/>
<feature type="region of interest" description="Disordered" evidence="1">
    <location>
        <begin position="703"/>
        <end position="755"/>
    </location>
</feature>
<accession>A0AAV9GWW4</accession>
<dbReference type="Pfam" id="PF04749">
    <property type="entry name" value="PLAC8"/>
    <property type="match status" value="1"/>
</dbReference>
<reference evidence="2" key="2">
    <citation type="submission" date="2023-05" db="EMBL/GenBank/DDBJ databases">
        <authorList>
            <consortium name="Lawrence Berkeley National Laboratory"/>
            <person name="Steindorff A."/>
            <person name="Hensen N."/>
            <person name="Bonometti L."/>
            <person name="Westerberg I."/>
            <person name="Brannstrom I.O."/>
            <person name="Guillou S."/>
            <person name="Cros-Aarteil S."/>
            <person name="Calhoun S."/>
            <person name="Haridas S."/>
            <person name="Kuo A."/>
            <person name="Mondo S."/>
            <person name="Pangilinan J."/>
            <person name="Riley R."/>
            <person name="Labutti K."/>
            <person name="Andreopoulos B."/>
            <person name="Lipzen A."/>
            <person name="Chen C."/>
            <person name="Yanf M."/>
            <person name="Daum C."/>
            <person name="Ng V."/>
            <person name="Clum A."/>
            <person name="Ohm R."/>
            <person name="Martin F."/>
            <person name="Silar P."/>
            <person name="Natvig D."/>
            <person name="Lalanne C."/>
            <person name="Gautier V."/>
            <person name="Ament-Velasquez S.L."/>
            <person name="Kruys A."/>
            <person name="Hutchinson M.I."/>
            <person name="Powell A.J."/>
            <person name="Barry K."/>
            <person name="Miller A.N."/>
            <person name="Grigoriev I.V."/>
            <person name="Debuchy R."/>
            <person name="Gladieux P."/>
            <person name="Thoren M.H."/>
            <person name="Johannesson H."/>
        </authorList>
    </citation>
    <scope>NUCLEOTIDE SEQUENCE</scope>
    <source>
        <strain evidence="2">PSN243</strain>
    </source>
</reference>
<sequence length="805" mass="90009">MSHSRRGDWTTHLCYPGDENADCPRSCFIGCDQFGRTRHRLVRLDQGQDPLDLSNYKGFNSSCWTYFSLCIGSLYIGSGIYTGKQTKRIRERYNIEGTYCDDVVKGIFCQPCSLIRNDIEIRRREKVDNRLELAGGLRPPIPIGEENYRPIFAMPSTEGYRREPYMTTANIPIHQGREPHHHPGLNNAGANFQAVPLYPTEEEIREHERRWKDLGSLPETPHVASPLERIERRSQLLTPISEQDSLEDQRLRQMRESLPRFPQVRYWLGSISPSVGGKPTDQRPVLIADPGSSSAVVSPQVRKYPEAYLNPETKPETKPEKKQEKKSKTRPEKKPGTTPDTKQKTSLKLSRHDKVKAPNRTPEKLPALDLGETEGPRAAGPNPKKRRIYDAAKKAPEILPKPITVGAEGLIAAGPVVEPVEVRHAPKHNLSVDAFVTSPSELQRLHSLQADLFVASPSKSQQSHSLKGNVVVSNVSGSPTHRSLQADPRISTAYASVAPEHGLEAEKLVQVPPSTGADRKVSAGEASVRQHSLGLDRGESVGETSVHQHSIHSDEFITVEEESEPESARSEPERQGHDILQDPEVTIDVVAAHRHSIKGDKVTSVEKESVPESARSEPKPQRHNTRQDPEVTIDVVPAEPHGIDPDTRVPTPILLQRRPHSLTRDVHITTPSRKGPRSYGIHLDEGVPTQELVRFNLEHDIRQDRDFLTPSPASRQRDLQEDERIGSSGQLRPRLHSIRSDPQVHEPSYQTREHDIESDYMVAVSNGTPPRDQSLNADKKVTNRAYRLLESFLGQDSSSASKGSK</sequence>
<reference evidence="2" key="1">
    <citation type="journal article" date="2023" name="Mol. Phylogenet. Evol.">
        <title>Genome-scale phylogeny and comparative genomics of the fungal order Sordariales.</title>
        <authorList>
            <person name="Hensen N."/>
            <person name="Bonometti L."/>
            <person name="Westerberg I."/>
            <person name="Brannstrom I.O."/>
            <person name="Guillou S."/>
            <person name="Cros-Aarteil S."/>
            <person name="Calhoun S."/>
            <person name="Haridas S."/>
            <person name="Kuo A."/>
            <person name="Mondo S."/>
            <person name="Pangilinan J."/>
            <person name="Riley R."/>
            <person name="LaButti K."/>
            <person name="Andreopoulos B."/>
            <person name="Lipzen A."/>
            <person name="Chen C."/>
            <person name="Yan M."/>
            <person name="Daum C."/>
            <person name="Ng V."/>
            <person name="Clum A."/>
            <person name="Steindorff A."/>
            <person name="Ohm R.A."/>
            <person name="Martin F."/>
            <person name="Silar P."/>
            <person name="Natvig D.O."/>
            <person name="Lalanne C."/>
            <person name="Gautier V."/>
            <person name="Ament-Velasquez S.L."/>
            <person name="Kruys A."/>
            <person name="Hutchinson M.I."/>
            <person name="Powell A.J."/>
            <person name="Barry K."/>
            <person name="Miller A.N."/>
            <person name="Grigoriev I.V."/>
            <person name="Debuchy R."/>
            <person name="Gladieux P."/>
            <person name="Hiltunen Thoren M."/>
            <person name="Johannesson H."/>
        </authorList>
    </citation>
    <scope>NUCLEOTIDE SEQUENCE</scope>
    <source>
        <strain evidence="2">PSN243</strain>
    </source>
</reference>
<dbReference type="PANTHER" id="PTHR15907">
    <property type="entry name" value="DUF614 FAMILY PROTEIN-RELATED"/>
    <property type="match status" value="1"/>
</dbReference>
<feature type="region of interest" description="Disordered" evidence="1">
    <location>
        <begin position="509"/>
        <end position="582"/>
    </location>
</feature>
<dbReference type="EMBL" id="MU865926">
    <property type="protein sequence ID" value="KAK4451927.1"/>
    <property type="molecule type" value="Genomic_DNA"/>
</dbReference>
<comment type="caution">
    <text evidence="2">The sequence shown here is derived from an EMBL/GenBank/DDBJ whole genome shotgun (WGS) entry which is preliminary data.</text>
</comment>